<dbReference type="EMBL" id="QRVK01000043">
    <property type="protein sequence ID" value="RGS37572.1"/>
    <property type="molecule type" value="Genomic_DNA"/>
</dbReference>
<dbReference type="AlphaFoldDB" id="A0A412IJE6"/>
<proteinExistence type="predicted"/>
<feature type="transmembrane region" description="Helical" evidence="1">
    <location>
        <begin position="36"/>
        <end position="56"/>
    </location>
</feature>
<dbReference type="Proteomes" id="UP000283295">
    <property type="component" value="Unassembled WGS sequence"/>
</dbReference>
<evidence type="ECO:0000313" key="3">
    <source>
        <dbReference type="Proteomes" id="UP000283295"/>
    </source>
</evidence>
<gene>
    <name evidence="2" type="ORF">DWX94_12215</name>
</gene>
<keyword evidence="1" id="KW-1133">Transmembrane helix</keyword>
<evidence type="ECO:0000313" key="2">
    <source>
        <dbReference type="EMBL" id="RGS37572.1"/>
    </source>
</evidence>
<name>A0A412IJE6_9FIRM</name>
<keyword evidence="1" id="KW-0472">Membrane</keyword>
<evidence type="ECO:0000256" key="1">
    <source>
        <dbReference type="SAM" id="Phobius"/>
    </source>
</evidence>
<comment type="caution">
    <text evidence="2">The sequence shown here is derived from an EMBL/GenBank/DDBJ whole genome shotgun (WGS) entry which is preliminary data.</text>
</comment>
<feature type="transmembrane region" description="Helical" evidence="1">
    <location>
        <begin position="6"/>
        <end position="29"/>
    </location>
</feature>
<organism evidence="2 3">
    <name type="scientific">Coprococcus eutactus</name>
    <dbReference type="NCBI Taxonomy" id="33043"/>
    <lineage>
        <taxon>Bacteria</taxon>
        <taxon>Bacillati</taxon>
        <taxon>Bacillota</taxon>
        <taxon>Clostridia</taxon>
        <taxon>Lachnospirales</taxon>
        <taxon>Lachnospiraceae</taxon>
        <taxon>Coprococcus</taxon>
    </lineage>
</organism>
<accession>A0A412IJE6</accession>
<sequence length="89" mass="10089">MGNTITFLLIVLGIMFLSGIAMAILALYFNIKRKHPIFSIIFSIILIPLICIPIQFTVGFMISRFMLIIVLIYSVTMIAMSVKNFKTNE</sequence>
<reference evidence="2 3" key="1">
    <citation type="submission" date="2018-08" db="EMBL/GenBank/DDBJ databases">
        <title>A genome reference for cultivated species of the human gut microbiota.</title>
        <authorList>
            <person name="Zou Y."/>
            <person name="Xue W."/>
            <person name="Luo G."/>
        </authorList>
    </citation>
    <scope>NUCLEOTIDE SEQUENCE [LARGE SCALE GENOMIC DNA]</scope>
    <source>
        <strain evidence="2 3">AF22-21</strain>
    </source>
</reference>
<protein>
    <submittedName>
        <fullName evidence="2">Uncharacterized protein</fullName>
    </submittedName>
</protein>
<feature type="transmembrane region" description="Helical" evidence="1">
    <location>
        <begin position="62"/>
        <end position="82"/>
    </location>
</feature>
<keyword evidence="1" id="KW-0812">Transmembrane</keyword>